<dbReference type="GO" id="GO:0030136">
    <property type="term" value="C:clathrin-coated vesicle"/>
    <property type="evidence" value="ECO:0007669"/>
    <property type="project" value="UniProtKB-SubCell"/>
</dbReference>
<dbReference type="SUPFAM" id="SSF89009">
    <property type="entry name" value="GAT-like domain"/>
    <property type="match status" value="1"/>
</dbReference>
<dbReference type="SUPFAM" id="SSF48464">
    <property type="entry name" value="ENTH/VHS domain"/>
    <property type="match status" value="1"/>
</dbReference>
<dbReference type="PANTHER" id="PTHR22951:SF32">
    <property type="entry name" value="OS06G0175500 PROTEIN"/>
    <property type="match status" value="1"/>
</dbReference>
<keyword evidence="5" id="KW-0333">Golgi apparatus</keyword>
<keyword evidence="8" id="KW-0968">Cytoplasmic vesicle</keyword>
<dbReference type="InterPro" id="IPR008942">
    <property type="entry name" value="ENTH_VHS"/>
</dbReference>
<evidence type="ECO:0000313" key="12">
    <source>
        <dbReference type="RefSeq" id="XP_039141419.1"/>
    </source>
</evidence>
<dbReference type="InterPro" id="IPR013809">
    <property type="entry name" value="ENTH"/>
</dbReference>
<dbReference type="GO" id="GO:0005546">
    <property type="term" value="F:phosphatidylinositol-4,5-bisphosphate binding"/>
    <property type="evidence" value="ECO:0007669"/>
    <property type="project" value="TreeGrafter"/>
</dbReference>
<dbReference type="PANTHER" id="PTHR22951">
    <property type="entry name" value="CLATHRIN ASSEMBLY PROTEIN"/>
    <property type="match status" value="1"/>
</dbReference>
<dbReference type="AlphaFoldDB" id="A0AB40CTN1"/>
<dbReference type="InterPro" id="IPR048050">
    <property type="entry name" value="ANTH_N_plant"/>
</dbReference>
<dbReference type="FunFam" id="1.25.40.90:FF:000005">
    <property type="entry name" value="Clathrin assembly protein AP180"/>
    <property type="match status" value="1"/>
</dbReference>
<dbReference type="GO" id="GO:0006900">
    <property type="term" value="P:vesicle budding from membrane"/>
    <property type="evidence" value="ECO:0007669"/>
    <property type="project" value="TreeGrafter"/>
</dbReference>
<dbReference type="CDD" id="cd03564">
    <property type="entry name" value="ANTH_N"/>
    <property type="match status" value="1"/>
</dbReference>
<dbReference type="Proteomes" id="UP001515500">
    <property type="component" value="Chromosome 16"/>
</dbReference>
<evidence type="ECO:0000256" key="1">
    <source>
        <dbReference type="ARBA" id="ARBA00004132"/>
    </source>
</evidence>
<dbReference type="GO" id="GO:0005905">
    <property type="term" value="C:clathrin-coated pit"/>
    <property type="evidence" value="ECO:0007669"/>
    <property type="project" value="UniProtKB-SubCell"/>
</dbReference>
<accession>A0AB40CTN1</accession>
<dbReference type="GO" id="GO:0048268">
    <property type="term" value="P:clathrin coat assembly"/>
    <property type="evidence" value="ECO:0007669"/>
    <property type="project" value="InterPro"/>
</dbReference>
<feature type="region of interest" description="Disordered" evidence="9">
    <location>
        <begin position="332"/>
        <end position="358"/>
    </location>
</feature>
<dbReference type="SMART" id="SM00273">
    <property type="entry name" value="ENTH"/>
    <property type="match status" value="1"/>
</dbReference>
<feature type="compositionally biased region" description="Basic and acidic residues" evidence="9">
    <location>
        <begin position="332"/>
        <end position="342"/>
    </location>
</feature>
<dbReference type="RefSeq" id="XP_039141419.1">
    <property type="nucleotide sequence ID" value="XM_039285485.1"/>
</dbReference>
<protein>
    <submittedName>
        <fullName evidence="12">Clathrin assembly protein At5g35200 isoform X1</fullName>
    </submittedName>
</protein>
<evidence type="ECO:0000256" key="8">
    <source>
        <dbReference type="ARBA" id="ARBA00023329"/>
    </source>
</evidence>
<dbReference type="GO" id="GO:0000149">
    <property type="term" value="F:SNARE binding"/>
    <property type="evidence" value="ECO:0007669"/>
    <property type="project" value="TreeGrafter"/>
</dbReference>
<reference evidence="12" key="1">
    <citation type="submission" date="2025-08" db="UniProtKB">
        <authorList>
            <consortium name="RefSeq"/>
        </authorList>
    </citation>
    <scope>IDENTIFICATION</scope>
</reference>
<dbReference type="InterPro" id="IPR045192">
    <property type="entry name" value="AP180-like"/>
</dbReference>
<dbReference type="FunFam" id="1.20.58.150:FF:000005">
    <property type="entry name" value="putative clathrin assembly protein At2g25430"/>
    <property type="match status" value="1"/>
</dbReference>
<dbReference type="PROSITE" id="PS50942">
    <property type="entry name" value="ENTH"/>
    <property type="match status" value="1"/>
</dbReference>
<dbReference type="GeneID" id="120278759"/>
<keyword evidence="6" id="KW-0472">Membrane</keyword>
<evidence type="ECO:0000256" key="4">
    <source>
        <dbReference type="ARBA" id="ARBA00022583"/>
    </source>
</evidence>
<dbReference type="GO" id="GO:0005545">
    <property type="term" value="F:1-phosphatidylinositol binding"/>
    <property type="evidence" value="ECO:0007669"/>
    <property type="project" value="InterPro"/>
</dbReference>
<evidence type="ECO:0000256" key="7">
    <source>
        <dbReference type="ARBA" id="ARBA00023176"/>
    </source>
</evidence>
<dbReference type="Gene3D" id="1.20.58.150">
    <property type="entry name" value="ANTH domain"/>
    <property type="match status" value="1"/>
</dbReference>
<evidence type="ECO:0000256" key="3">
    <source>
        <dbReference type="ARBA" id="ARBA00004600"/>
    </source>
</evidence>
<dbReference type="InterPro" id="IPR014712">
    <property type="entry name" value="ANTH_dom_sf"/>
</dbReference>
<name>A0AB40CTN1_DIOCR</name>
<dbReference type="Gene3D" id="1.25.40.90">
    <property type="match status" value="1"/>
</dbReference>
<evidence type="ECO:0000313" key="11">
    <source>
        <dbReference type="Proteomes" id="UP001515500"/>
    </source>
</evidence>
<keyword evidence="11" id="KW-1185">Reference proteome</keyword>
<evidence type="ECO:0000256" key="2">
    <source>
        <dbReference type="ARBA" id="ARBA00004555"/>
    </source>
</evidence>
<organism evidence="11 12">
    <name type="scientific">Dioscorea cayennensis subsp. rotundata</name>
    <name type="common">White Guinea yam</name>
    <name type="synonym">Dioscorea rotundata</name>
    <dbReference type="NCBI Taxonomy" id="55577"/>
    <lineage>
        <taxon>Eukaryota</taxon>
        <taxon>Viridiplantae</taxon>
        <taxon>Streptophyta</taxon>
        <taxon>Embryophyta</taxon>
        <taxon>Tracheophyta</taxon>
        <taxon>Spermatophyta</taxon>
        <taxon>Magnoliopsida</taxon>
        <taxon>Liliopsida</taxon>
        <taxon>Dioscoreales</taxon>
        <taxon>Dioscoreaceae</taxon>
        <taxon>Dioscorea</taxon>
    </lineage>
</organism>
<dbReference type="GO" id="GO:0072583">
    <property type="term" value="P:clathrin-dependent endocytosis"/>
    <property type="evidence" value="ECO:0007669"/>
    <property type="project" value="InterPro"/>
</dbReference>
<sequence length="546" mass="60394">MAGGDSTQQSLRKVLGALKDSTTVGLAKVNSYYYKDLDVAIIKATNHVEELAKQKHIRTIFDAVSATRPRADVAYCINALAKRLAKTHNWAVAIKILIVIHRALREVDPSFREELINYTKSSGHMLNLSHFKDGSSLNAWDYSAWVRTYALYLEERLECFRVLKYDIETERRRTSELDTIDLLEHLPALQQLLFRLISCQPEGAAVYNNVVRYALSIVAGESVNIYNAINDGTLNVVDKFFEMQRHDALRSLEIYRKAGYQAELLSEFYETCKGLDLRPGQEFVKVEQPPASFISAMEEYVKDASRSLTLQRHMADADLEIAHQPILAIEQKKENDDQERPNSEAASVPHEPPTVEPPPAEALVTDLLSLDDFGKCADALEEKNAFALAIVTDGGSNSTNAMVASDLASDTSGWELALVGAASSTESSAIEVKLACEIDQLTLDSLYDDAIARSANQNGSYHMGQVAPNPFETLPYPQDPFYASNSVAPSANVQMSAMAKQQSLIMQQQQQQPMGLEGSNPFGNPFAGQEAGLQSYLNHSPQTGFM</sequence>
<dbReference type="InterPro" id="IPR011417">
    <property type="entry name" value="ANTH_dom"/>
</dbReference>
<evidence type="ECO:0000259" key="10">
    <source>
        <dbReference type="PROSITE" id="PS50942"/>
    </source>
</evidence>
<evidence type="ECO:0000256" key="9">
    <source>
        <dbReference type="SAM" id="MobiDB-lite"/>
    </source>
</evidence>
<comment type="subcellular location">
    <subcellularLocation>
        <location evidence="1">Cytoplasmic vesicle</location>
        <location evidence="1">Clathrin-coated vesicle</location>
    </subcellularLocation>
    <subcellularLocation>
        <location evidence="2">Golgi apparatus</location>
    </subcellularLocation>
    <subcellularLocation>
        <location evidence="3">Membrane</location>
        <location evidence="3">Clathrin-coated pit</location>
    </subcellularLocation>
</comment>
<keyword evidence="4" id="KW-0254">Endocytosis</keyword>
<dbReference type="Pfam" id="PF07651">
    <property type="entry name" value="ANTH"/>
    <property type="match status" value="1"/>
</dbReference>
<dbReference type="GO" id="GO:0032050">
    <property type="term" value="F:clathrin heavy chain binding"/>
    <property type="evidence" value="ECO:0007669"/>
    <property type="project" value="TreeGrafter"/>
</dbReference>
<feature type="domain" description="ENTH" evidence="10">
    <location>
        <begin position="29"/>
        <end position="167"/>
    </location>
</feature>
<keyword evidence="7" id="KW-0168">Coated pit</keyword>
<dbReference type="GO" id="GO:0005794">
    <property type="term" value="C:Golgi apparatus"/>
    <property type="evidence" value="ECO:0007669"/>
    <property type="project" value="UniProtKB-SubCell"/>
</dbReference>
<gene>
    <name evidence="12" type="primary">LOC120278759</name>
</gene>
<evidence type="ECO:0000256" key="6">
    <source>
        <dbReference type="ARBA" id="ARBA00023136"/>
    </source>
</evidence>
<proteinExistence type="predicted"/>
<evidence type="ECO:0000256" key="5">
    <source>
        <dbReference type="ARBA" id="ARBA00023034"/>
    </source>
</evidence>